<comment type="caution">
    <text evidence="2">The sequence shown here is derived from an EMBL/GenBank/DDBJ whole genome shotgun (WGS) entry which is preliminary data.</text>
</comment>
<gene>
    <name evidence="2" type="ORF">COW57_00525</name>
</gene>
<dbReference type="GO" id="GO:0006313">
    <property type="term" value="P:DNA transposition"/>
    <property type="evidence" value="ECO:0007669"/>
    <property type="project" value="InterPro"/>
</dbReference>
<proteinExistence type="predicted"/>
<dbReference type="NCBIfam" id="NF033559">
    <property type="entry name" value="transpos_IS1634"/>
    <property type="match status" value="1"/>
</dbReference>
<evidence type="ECO:0000313" key="3">
    <source>
        <dbReference type="Proteomes" id="UP000228762"/>
    </source>
</evidence>
<organism evidence="2 3">
    <name type="scientific">Candidatus Roizmanbacteria bacterium CG17_big_fil_post_rev_8_21_14_2_50_39_7</name>
    <dbReference type="NCBI Taxonomy" id="1974858"/>
    <lineage>
        <taxon>Bacteria</taxon>
        <taxon>Candidatus Roizmaniibacteriota</taxon>
    </lineage>
</organism>
<dbReference type="GO" id="GO:0003677">
    <property type="term" value="F:DNA binding"/>
    <property type="evidence" value="ECO:0007669"/>
    <property type="project" value="InterPro"/>
</dbReference>
<sequence length="484" mass="56199">MKPHYDRIRKVKTASGSTAIQVGYYQGKSFKLKKHIGSSKETKKISELINIGQKYIRSQSLQIELNFNPQSDEILFKRGIKAKDSRLDTAFKYLEEIYSKVGFNRISSEILKHFVMIRVLEPASKIKSILLLEKYFGISYKKTTVFRLLSSLVNLKEQVQQIAIKYAKDNLHFDFSLVFYDVTTLYFETHTSDDFRKNGFSKDNKLNQPQILVGLVVNGVGFPIYYDIFKGNTFEGKTIIPVITTIKEKYQIKKFTVVADAGMLSKDNLSELEKHGIDYVVGARIGNTKLDEVKDIAGQLNQIDKKIIKKNNIIYEYSIKRAKKDQRDNDKQIEKAEYYLKNPSKVMKRSKFLSNDKLKSFTLNNSLVEKNRLLEGIKGYKTNIHNLDNRLLIARYKDLWRVEQSFRIAKSDLEARPIYHRRKNSIEYHILIVFTALCMARVIEMEKGESIKKVTDDLKDRWTITLIDEISGNSLKIELNNKPH</sequence>
<evidence type="ECO:0000313" key="2">
    <source>
        <dbReference type="EMBL" id="PIV71258.1"/>
    </source>
</evidence>
<reference evidence="3" key="1">
    <citation type="submission" date="2017-09" db="EMBL/GenBank/DDBJ databases">
        <title>Depth-based differentiation of microbial function through sediment-hosted aquifers and enrichment of novel symbionts in the deep terrestrial subsurface.</title>
        <authorList>
            <person name="Probst A.J."/>
            <person name="Ladd B."/>
            <person name="Jarett J.K."/>
            <person name="Geller-Mcgrath D.E."/>
            <person name="Sieber C.M.K."/>
            <person name="Emerson J.B."/>
            <person name="Anantharaman K."/>
            <person name="Thomas B.C."/>
            <person name="Malmstrom R."/>
            <person name="Stieglmeier M."/>
            <person name="Klingl A."/>
            <person name="Woyke T."/>
            <person name="Ryan C.M."/>
            <person name="Banfield J.F."/>
        </authorList>
    </citation>
    <scope>NUCLEOTIDE SEQUENCE [LARGE SCALE GENOMIC DNA]</scope>
</reference>
<dbReference type="Pfam" id="PF01609">
    <property type="entry name" value="DDE_Tnp_1"/>
    <property type="match status" value="1"/>
</dbReference>
<feature type="domain" description="Transposase IS4-like" evidence="1">
    <location>
        <begin position="176"/>
        <end position="439"/>
    </location>
</feature>
<dbReference type="Proteomes" id="UP000228762">
    <property type="component" value="Unassembled WGS sequence"/>
</dbReference>
<dbReference type="AlphaFoldDB" id="A0A2M7EL11"/>
<name>A0A2M7EL11_9BACT</name>
<dbReference type="SUPFAM" id="SSF53098">
    <property type="entry name" value="Ribonuclease H-like"/>
    <property type="match status" value="1"/>
</dbReference>
<dbReference type="InterPro" id="IPR047654">
    <property type="entry name" value="IS1634_transpos"/>
</dbReference>
<evidence type="ECO:0000259" key="1">
    <source>
        <dbReference type="Pfam" id="PF01609"/>
    </source>
</evidence>
<dbReference type="GO" id="GO:0004803">
    <property type="term" value="F:transposase activity"/>
    <property type="evidence" value="ECO:0007669"/>
    <property type="project" value="InterPro"/>
</dbReference>
<protein>
    <recommendedName>
        <fullName evidence="1">Transposase IS4-like domain-containing protein</fullName>
    </recommendedName>
</protein>
<accession>A0A2M7EL11</accession>
<dbReference type="InterPro" id="IPR012337">
    <property type="entry name" value="RNaseH-like_sf"/>
</dbReference>
<dbReference type="EMBL" id="PFEV01000021">
    <property type="protein sequence ID" value="PIV71258.1"/>
    <property type="molecule type" value="Genomic_DNA"/>
</dbReference>
<dbReference type="InterPro" id="IPR002559">
    <property type="entry name" value="Transposase_11"/>
</dbReference>